<dbReference type="PIRSF" id="PIRSF018072">
    <property type="entry name" value="UCP018072"/>
    <property type="match status" value="1"/>
</dbReference>
<organism evidence="3 4">
    <name type="scientific">Micrococcus terreus</name>
    <dbReference type="NCBI Taxonomy" id="574650"/>
    <lineage>
        <taxon>Bacteria</taxon>
        <taxon>Bacillati</taxon>
        <taxon>Actinomycetota</taxon>
        <taxon>Actinomycetes</taxon>
        <taxon>Micrococcales</taxon>
        <taxon>Micrococcaceae</taxon>
        <taxon>Micrococcus</taxon>
    </lineage>
</organism>
<comment type="similarity">
    <text evidence="1">Belongs to the UPF0336 family.</text>
</comment>
<dbReference type="RefSeq" id="WP_091692757.1">
    <property type="nucleotide sequence ID" value="NZ_FPCG01000001.1"/>
</dbReference>
<evidence type="ECO:0000259" key="2">
    <source>
        <dbReference type="Pfam" id="PF13452"/>
    </source>
</evidence>
<dbReference type="SUPFAM" id="SSF54637">
    <property type="entry name" value="Thioesterase/thiol ester dehydrase-isomerase"/>
    <property type="match status" value="1"/>
</dbReference>
<sequence length="149" mass="15752">MSVNPDVQGRSYPPSPPYQVSREKIREFAAAVQATHPAHTDLAAAQALGHPDLVAPPTFAVVIAQGAEAVVVKDPEANIDFTRVVHADERFTHHRPIVAGDELAATVTVESVKSLGGHSMITTRADIATTAGEPVSTVRSTLLVRGEES</sequence>
<dbReference type="InterPro" id="IPR039569">
    <property type="entry name" value="FAS1-like_DH_region"/>
</dbReference>
<dbReference type="GO" id="GO:0019171">
    <property type="term" value="F:(3R)-hydroxyacyl-[acyl-carrier-protein] dehydratase activity"/>
    <property type="evidence" value="ECO:0007669"/>
    <property type="project" value="TreeGrafter"/>
</dbReference>
<proteinExistence type="inferred from homology"/>
<dbReference type="Pfam" id="PF13452">
    <property type="entry name" value="FAS1_DH_region"/>
    <property type="match status" value="1"/>
</dbReference>
<dbReference type="OrthoDB" id="5415111at2"/>
<dbReference type="AlphaFoldDB" id="A0A1I7MDS6"/>
<accession>A0A1I7MDS6</accession>
<evidence type="ECO:0000256" key="1">
    <source>
        <dbReference type="HAMAP-Rule" id="MF_00799"/>
    </source>
</evidence>
<dbReference type="GO" id="GO:0006633">
    <property type="term" value="P:fatty acid biosynthetic process"/>
    <property type="evidence" value="ECO:0007669"/>
    <property type="project" value="TreeGrafter"/>
</dbReference>
<dbReference type="CDD" id="cd03441">
    <property type="entry name" value="R_hydratase_like"/>
    <property type="match status" value="1"/>
</dbReference>
<keyword evidence="4" id="KW-1185">Reference proteome</keyword>
<name>A0A1I7MDS6_9MICC</name>
<dbReference type="InterPro" id="IPR016709">
    <property type="entry name" value="HadA-like"/>
</dbReference>
<dbReference type="STRING" id="574650.SAMN04487966_10183"/>
<dbReference type="HAMAP" id="MF_00799">
    <property type="entry name" value="UPF0336"/>
    <property type="match status" value="1"/>
</dbReference>
<dbReference type="Gene3D" id="3.10.129.10">
    <property type="entry name" value="Hotdog Thioesterase"/>
    <property type="match status" value="1"/>
</dbReference>
<dbReference type="EMBL" id="FPCG01000001">
    <property type="protein sequence ID" value="SFV20067.1"/>
    <property type="molecule type" value="Genomic_DNA"/>
</dbReference>
<protein>
    <recommendedName>
        <fullName evidence="1">UPF0336 protein SAMN04487966_10183</fullName>
    </recommendedName>
</protein>
<evidence type="ECO:0000313" key="4">
    <source>
        <dbReference type="Proteomes" id="UP000198881"/>
    </source>
</evidence>
<feature type="domain" description="FAS1-like dehydratase" evidence="2">
    <location>
        <begin position="17"/>
        <end position="137"/>
    </location>
</feature>
<evidence type="ECO:0000313" key="3">
    <source>
        <dbReference type="EMBL" id="SFV20067.1"/>
    </source>
</evidence>
<dbReference type="PANTHER" id="PTHR43437">
    <property type="entry name" value="HYDROXYACYL-THIOESTER DEHYDRATASE TYPE 2, MITOCHONDRIAL-RELATED"/>
    <property type="match status" value="1"/>
</dbReference>
<dbReference type="PANTHER" id="PTHR43437:SF3">
    <property type="entry name" value="HYDROXYACYL-THIOESTER DEHYDRATASE TYPE 2, MITOCHONDRIAL"/>
    <property type="match status" value="1"/>
</dbReference>
<dbReference type="InterPro" id="IPR029069">
    <property type="entry name" value="HotDog_dom_sf"/>
</dbReference>
<dbReference type="Proteomes" id="UP000198881">
    <property type="component" value="Unassembled WGS sequence"/>
</dbReference>
<dbReference type="InterPro" id="IPR050965">
    <property type="entry name" value="UPF0336/Enoyl-CoA_hydratase"/>
</dbReference>
<reference evidence="3 4" key="1">
    <citation type="submission" date="2016-10" db="EMBL/GenBank/DDBJ databases">
        <authorList>
            <person name="de Groot N.N."/>
        </authorList>
    </citation>
    <scope>NUCLEOTIDE SEQUENCE [LARGE SCALE GENOMIC DNA]</scope>
    <source>
        <strain evidence="3 4">CGMCC 1.7054</strain>
    </source>
</reference>
<gene>
    <name evidence="3" type="ORF">SAMN04487966_10183</name>
</gene>